<keyword evidence="2" id="KW-1185">Reference proteome</keyword>
<protein>
    <submittedName>
        <fullName evidence="1">Uncharacterized protein</fullName>
    </submittedName>
</protein>
<dbReference type="Proteomes" id="UP001489719">
    <property type="component" value="Unassembled WGS sequence"/>
</dbReference>
<name>A0ACC3TQT2_9ASCO</name>
<accession>A0ACC3TQT2</accession>
<evidence type="ECO:0000313" key="1">
    <source>
        <dbReference type="EMBL" id="KAK9323524.1"/>
    </source>
</evidence>
<organism evidence="1 2">
    <name type="scientific">Lipomyces orientalis</name>
    <dbReference type="NCBI Taxonomy" id="1233043"/>
    <lineage>
        <taxon>Eukaryota</taxon>
        <taxon>Fungi</taxon>
        <taxon>Dikarya</taxon>
        <taxon>Ascomycota</taxon>
        <taxon>Saccharomycotina</taxon>
        <taxon>Lipomycetes</taxon>
        <taxon>Lipomycetales</taxon>
        <taxon>Lipomycetaceae</taxon>
        <taxon>Lipomyces</taxon>
    </lineage>
</organism>
<dbReference type="EMBL" id="MU970060">
    <property type="protein sequence ID" value="KAK9323524.1"/>
    <property type="molecule type" value="Genomic_DNA"/>
</dbReference>
<sequence>MHASAQRKHRPANLALSSATSLRDGPLLASPPATGARPPSPSPSPSPLSATGPVVQAPPLVTRGARPVSRSVSSGIGLLQVQQQQQQQQHPHQHQQQYALQSQLYQHQQQDHLALLYSHHQSQLITPPEEYHPGSSAEMLQMSQSQGSGSASSKADDLDIIGNIINDSDQEASVEAAASLLRRQPSVRNANAEIFLDPDAFSDLAGRQPDAGLAQSGSTAGVTSASNSSGSSPAANFGKAIFKKMVPSKLRQGLKRRMSAPIAPTAPIASLSSPSFAASQQVPYSLSMAATAAASPLTPQQQSGDGYFDLDIASNTNLETGEFVATGSATKNSSRHSLLFPSTGPAAASPAPTSSPQLPGTASILSETTTRDTSYPVVVSPTPVRSGVVTPTTGASTPLTSSAGATVGSSSMPHSPLPISTGQQTVSSSVLAASAAMSAVISSSPPIPPSPLATRPPPELSEIPTPLSPTPISPQSSSAVPSPRPRSVLAFEGSVPMVTSASASAGASRTYVSSPIAGLSMTSFSSASAASLPSTPIPIQQLQQRLYHQLTLQESHDAVAADELSDKAGENTTAHAPTASMSSGTSSSTSGAQLHAAVESEPDLLDEEAILRSQIATLYDKMRAEDQAFEATEIRLGESGWTSDEDLAAIRKNRLAARRKWEQAIAQAEASLRTE</sequence>
<comment type="caution">
    <text evidence="1">The sequence shown here is derived from an EMBL/GenBank/DDBJ whole genome shotgun (WGS) entry which is preliminary data.</text>
</comment>
<proteinExistence type="predicted"/>
<gene>
    <name evidence="1" type="ORF">V1517DRAFT_320076</name>
</gene>
<reference evidence="2" key="1">
    <citation type="journal article" date="2024" name="Front. Bioeng. Biotechnol.">
        <title>Genome-scale model development and genomic sequencing of the oleaginous clade Lipomyces.</title>
        <authorList>
            <person name="Czajka J.J."/>
            <person name="Han Y."/>
            <person name="Kim J."/>
            <person name="Mondo S.J."/>
            <person name="Hofstad B.A."/>
            <person name="Robles A."/>
            <person name="Haridas S."/>
            <person name="Riley R."/>
            <person name="LaButti K."/>
            <person name="Pangilinan J."/>
            <person name="Andreopoulos W."/>
            <person name="Lipzen A."/>
            <person name="Yan J."/>
            <person name="Wang M."/>
            <person name="Ng V."/>
            <person name="Grigoriev I.V."/>
            <person name="Spatafora J.W."/>
            <person name="Magnuson J.K."/>
            <person name="Baker S.E."/>
            <person name="Pomraning K.R."/>
        </authorList>
    </citation>
    <scope>NUCLEOTIDE SEQUENCE [LARGE SCALE GENOMIC DNA]</scope>
    <source>
        <strain evidence="2">CBS 10300</strain>
    </source>
</reference>
<evidence type="ECO:0000313" key="2">
    <source>
        <dbReference type="Proteomes" id="UP001489719"/>
    </source>
</evidence>